<evidence type="ECO:0000313" key="11">
    <source>
        <dbReference type="EMBL" id="TYS83046.1"/>
    </source>
</evidence>
<gene>
    <name evidence="11" type="ORF">FZC85_18260</name>
</gene>
<evidence type="ECO:0000256" key="5">
    <source>
        <dbReference type="ARBA" id="ARBA00023015"/>
    </source>
</evidence>
<evidence type="ECO:0000256" key="8">
    <source>
        <dbReference type="PROSITE-ProRule" id="PRU00169"/>
    </source>
</evidence>
<dbReference type="InterPro" id="IPR011006">
    <property type="entry name" value="CheY-like_superfamily"/>
</dbReference>
<evidence type="ECO:0000313" key="12">
    <source>
        <dbReference type="Proteomes" id="UP000324269"/>
    </source>
</evidence>
<dbReference type="GO" id="GO:0005737">
    <property type="term" value="C:cytoplasm"/>
    <property type="evidence" value="ECO:0007669"/>
    <property type="project" value="UniProtKB-SubCell"/>
</dbReference>
<dbReference type="PROSITE" id="PS01124">
    <property type="entry name" value="HTH_ARAC_FAMILY_2"/>
    <property type="match status" value="1"/>
</dbReference>
<dbReference type="CDD" id="cd17536">
    <property type="entry name" value="REC_YesN-like"/>
    <property type="match status" value="1"/>
</dbReference>
<evidence type="ECO:0000259" key="10">
    <source>
        <dbReference type="PROSITE" id="PS50110"/>
    </source>
</evidence>
<dbReference type="InterPro" id="IPR051552">
    <property type="entry name" value="HptR"/>
</dbReference>
<dbReference type="InterPro" id="IPR009057">
    <property type="entry name" value="Homeodomain-like_sf"/>
</dbReference>
<comment type="caution">
    <text evidence="11">The sequence shown here is derived from an EMBL/GenBank/DDBJ whole genome shotgun (WGS) entry which is preliminary data.</text>
</comment>
<dbReference type="SUPFAM" id="SSF52172">
    <property type="entry name" value="CheY-like"/>
    <property type="match status" value="1"/>
</dbReference>
<dbReference type="SMART" id="SM00342">
    <property type="entry name" value="HTH_ARAC"/>
    <property type="match status" value="1"/>
</dbReference>
<dbReference type="OrthoDB" id="342399at2"/>
<feature type="modified residue" description="4-aspartylphosphate" evidence="8">
    <location>
        <position position="55"/>
    </location>
</feature>
<dbReference type="SUPFAM" id="SSF46689">
    <property type="entry name" value="Homeodomain-like"/>
    <property type="match status" value="2"/>
</dbReference>
<proteinExistence type="predicted"/>
<feature type="domain" description="HTH araC/xylS-type" evidence="9">
    <location>
        <begin position="393"/>
        <end position="491"/>
    </location>
</feature>
<dbReference type="PANTHER" id="PTHR42713">
    <property type="entry name" value="HISTIDINE KINASE-RELATED"/>
    <property type="match status" value="1"/>
</dbReference>
<keyword evidence="2" id="KW-0963">Cytoplasm</keyword>
<comment type="subcellular location">
    <subcellularLocation>
        <location evidence="1">Cytoplasm</location>
    </subcellularLocation>
</comment>
<dbReference type="Pfam" id="PF12833">
    <property type="entry name" value="HTH_18"/>
    <property type="match status" value="1"/>
</dbReference>
<dbReference type="GO" id="GO:0003700">
    <property type="term" value="F:DNA-binding transcription factor activity"/>
    <property type="evidence" value="ECO:0007669"/>
    <property type="project" value="InterPro"/>
</dbReference>
<dbReference type="PROSITE" id="PS50110">
    <property type="entry name" value="RESPONSE_REGULATORY"/>
    <property type="match status" value="1"/>
</dbReference>
<feature type="domain" description="Response regulatory" evidence="10">
    <location>
        <begin position="3"/>
        <end position="120"/>
    </location>
</feature>
<dbReference type="AlphaFoldDB" id="A0A5D4TL58"/>
<keyword evidence="7" id="KW-0804">Transcription</keyword>
<protein>
    <submittedName>
        <fullName evidence="11">Response regulator transcription factor</fullName>
    </submittedName>
</protein>
<dbReference type="PANTHER" id="PTHR42713:SF3">
    <property type="entry name" value="TRANSCRIPTIONAL REGULATORY PROTEIN HPTR"/>
    <property type="match status" value="1"/>
</dbReference>
<evidence type="ECO:0000259" key="9">
    <source>
        <dbReference type="PROSITE" id="PS01124"/>
    </source>
</evidence>
<dbReference type="RefSeq" id="WP_148970458.1">
    <property type="nucleotide sequence ID" value="NZ_JBNIKW010000006.1"/>
</dbReference>
<dbReference type="GO" id="GO:0043565">
    <property type="term" value="F:sequence-specific DNA binding"/>
    <property type="evidence" value="ECO:0007669"/>
    <property type="project" value="InterPro"/>
</dbReference>
<dbReference type="Gene3D" id="3.40.50.2300">
    <property type="match status" value="1"/>
</dbReference>
<dbReference type="InterPro" id="IPR001789">
    <property type="entry name" value="Sig_transdc_resp-reg_receiver"/>
</dbReference>
<dbReference type="Pfam" id="PF00072">
    <property type="entry name" value="Response_reg"/>
    <property type="match status" value="1"/>
</dbReference>
<dbReference type="InterPro" id="IPR018060">
    <property type="entry name" value="HTH_AraC"/>
</dbReference>
<keyword evidence="3 8" id="KW-0597">Phosphoprotein</keyword>
<reference evidence="11 12" key="1">
    <citation type="submission" date="2019-08" db="EMBL/GenBank/DDBJ databases">
        <title>Bacillus genomes from the desert of Cuatro Cienegas, Coahuila.</title>
        <authorList>
            <person name="Olmedo-Alvarez G."/>
        </authorList>
    </citation>
    <scope>NUCLEOTIDE SEQUENCE [LARGE SCALE GENOMIC DNA]</scope>
    <source>
        <strain evidence="11 12">CH87b_3T</strain>
    </source>
</reference>
<keyword evidence="5" id="KW-0805">Transcription regulation</keyword>
<keyword evidence="6" id="KW-0238">DNA-binding</keyword>
<sequence>MIRVMLVDDEPLILEGMKYILDWEDIGFTIVATAKNGMEALELSREIEFDVLITDIKMPELTGLELIERISKEKESIKSIILSGFQEFDLVKKGLRLGIENYLLKPINEDELLSTILHLKEKIDRISLEEESILILRDHSIWRWLMRKMTENDFKERISLYPMVNIQTPLRLGLLKTELEDAIHLQKTIEEETSTLAITTPSGDVLLIWSEESFEEEKEEVSSIVEHVCNGREHVVVLSRRVDLIEDAEKVYRELEMACELKMLLPDQDHRIAEEMHLKSSTSDKQTINYLKPDILEQLANQEYDTVRNYLSEIFTQLEQDKDVFVIKSIMLEYFFQMKNKFLISLEYTQYVQLIHQILYLQGNEDALAIMDQCIRYIEHDDSGEEKKSPIIQTVLTYIHQNYSEDMSLKTLGHRFHINPIYLGQLFQKEVKDSFTKYLNHLRIDRAKKLLMNSHEKAGHIGKKVGYTDATYFYKQFKKYEHATPSEWRKQHSQA</sequence>
<name>A0A5D4TL58_9BACI</name>
<evidence type="ECO:0000256" key="1">
    <source>
        <dbReference type="ARBA" id="ARBA00004496"/>
    </source>
</evidence>
<evidence type="ECO:0000256" key="3">
    <source>
        <dbReference type="ARBA" id="ARBA00022553"/>
    </source>
</evidence>
<dbReference type="Gene3D" id="1.10.10.60">
    <property type="entry name" value="Homeodomain-like"/>
    <property type="match status" value="2"/>
</dbReference>
<dbReference type="GO" id="GO:0000160">
    <property type="term" value="P:phosphorelay signal transduction system"/>
    <property type="evidence" value="ECO:0007669"/>
    <property type="project" value="UniProtKB-KW"/>
</dbReference>
<evidence type="ECO:0000256" key="7">
    <source>
        <dbReference type="ARBA" id="ARBA00023163"/>
    </source>
</evidence>
<evidence type="ECO:0000256" key="2">
    <source>
        <dbReference type="ARBA" id="ARBA00022490"/>
    </source>
</evidence>
<organism evidence="11 12">
    <name type="scientific">Rossellomorea aquimaris</name>
    <dbReference type="NCBI Taxonomy" id="189382"/>
    <lineage>
        <taxon>Bacteria</taxon>
        <taxon>Bacillati</taxon>
        <taxon>Bacillota</taxon>
        <taxon>Bacilli</taxon>
        <taxon>Bacillales</taxon>
        <taxon>Bacillaceae</taxon>
        <taxon>Rossellomorea</taxon>
    </lineage>
</organism>
<keyword evidence="4" id="KW-0902">Two-component regulatory system</keyword>
<dbReference type="Proteomes" id="UP000324269">
    <property type="component" value="Unassembled WGS sequence"/>
</dbReference>
<dbReference type="SMART" id="SM00448">
    <property type="entry name" value="REC"/>
    <property type="match status" value="1"/>
</dbReference>
<evidence type="ECO:0000256" key="6">
    <source>
        <dbReference type="ARBA" id="ARBA00023125"/>
    </source>
</evidence>
<accession>A0A5D4TL58</accession>
<dbReference type="EMBL" id="VTEZ01000006">
    <property type="protein sequence ID" value="TYS83046.1"/>
    <property type="molecule type" value="Genomic_DNA"/>
</dbReference>
<evidence type="ECO:0000256" key="4">
    <source>
        <dbReference type="ARBA" id="ARBA00023012"/>
    </source>
</evidence>